<dbReference type="CDD" id="cd07989">
    <property type="entry name" value="LPLAT_AGPAT-like"/>
    <property type="match status" value="1"/>
</dbReference>
<evidence type="ECO:0000256" key="3">
    <source>
        <dbReference type="ARBA" id="ARBA00023315"/>
    </source>
</evidence>
<keyword evidence="2" id="KW-0808">Transferase</keyword>
<keyword evidence="7" id="KW-1185">Reference proteome</keyword>
<comment type="pathway">
    <text evidence="1">Lipid metabolism.</text>
</comment>
<sequence>MRNVQRLWRLLATAVSFLLFGLGGIIIPLVVIPVIYLLPGDVQRRERRGKAFIHHSFRVYIRLMKSMGILSYELEDIDRLKEAKLVLANHPTLIDVVFLISLIPQANCVVKSALMRNPFTRGPLKAAGYIVNDDSVDDVIAAAEAAFKHGDVLIIFPEGTRSIPGKVLTLKRGAANVAVRTQVDVTPVLIDCQPVTLTKGQPWYQIPDSKPHFKITVAEPIAITDFIKQDKPSVAARNLTSALSQYFNEEIGLRERTA</sequence>
<name>A0ABP3CVY4_9GAMM</name>
<evidence type="ECO:0000259" key="5">
    <source>
        <dbReference type="SMART" id="SM00563"/>
    </source>
</evidence>
<dbReference type="PANTHER" id="PTHR10434">
    <property type="entry name" value="1-ACYL-SN-GLYCEROL-3-PHOSPHATE ACYLTRANSFERASE"/>
    <property type="match status" value="1"/>
</dbReference>
<evidence type="ECO:0000313" key="6">
    <source>
        <dbReference type="EMBL" id="GAA0216564.1"/>
    </source>
</evidence>
<evidence type="ECO:0000256" key="2">
    <source>
        <dbReference type="ARBA" id="ARBA00022679"/>
    </source>
</evidence>
<dbReference type="SUPFAM" id="SSF69593">
    <property type="entry name" value="Glycerol-3-phosphate (1)-acyltransferase"/>
    <property type="match status" value="1"/>
</dbReference>
<feature type="domain" description="Phospholipid/glycerol acyltransferase" evidence="5">
    <location>
        <begin position="84"/>
        <end position="193"/>
    </location>
</feature>
<proteinExistence type="predicted"/>
<evidence type="ECO:0000256" key="1">
    <source>
        <dbReference type="ARBA" id="ARBA00005189"/>
    </source>
</evidence>
<organism evidence="6 7">
    <name type="scientific">Methylophaga marina</name>
    <dbReference type="NCBI Taxonomy" id="45495"/>
    <lineage>
        <taxon>Bacteria</taxon>
        <taxon>Pseudomonadati</taxon>
        <taxon>Pseudomonadota</taxon>
        <taxon>Gammaproteobacteria</taxon>
        <taxon>Thiotrichales</taxon>
        <taxon>Piscirickettsiaceae</taxon>
        <taxon>Methylophaga</taxon>
    </lineage>
</organism>
<dbReference type="PANTHER" id="PTHR10434:SF66">
    <property type="entry name" value="PHOSPHOLIPID_GLYCEROL ACYLTRANSFERASE DOMAIN-CONTAINING PROTEIN"/>
    <property type="match status" value="1"/>
</dbReference>
<keyword evidence="4" id="KW-0812">Transmembrane</keyword>
<accession>A0ABP3CVY4</accession>
<protein>
    <submittedName>
        <fullName evidence="6">Lysophospholipid acyltransferase family protein</fullName>
    </submittedName>
</protein>
<dbReference type="InterPro" id="IPR002123">
    <property type="entry name" value="Plipid/glycerol_acylTrfase"/>
</dbReference>
<keyword evidence="3 6" id="KW-0012">Acyltransferase</keyword>
<keyword evidence="4" id="KW-1133">Transmembrane helix</keyword>
<feature type="transmembrane region" description="Helical" evidence="4">
    <location>
        <begin position="12"/>
        <end position="38"/>
    </location>
</feature>
<evidence type="ECO:0000313" key="7">
    <source>
        <dbReference type="Proteomes" id="UP001501476"/>
    </source>
</evidence>
<dbReference type="Proteomes" id="UP001501476">
    <property type="component" value="Unassembled WGS sequence"/>
</dbReference>
<dbReference type="GO" id="GO:0016746">
    <property type="term" value="F:acyltransferase activity"/>
    <property type="evidence" value="ECO:0007669"/>
    <property type="project" value="UniProtKB-KW"/>
</dbReference>
<comment type="caution">
    <text evidence="6">The sequence shown here is derived from an EMBL/GenBank/DDBJ whole genome shotgun (WGS) entry which is preliminary data.</text>
</comment>
<dbReference type="EMBL" id="BAAADG010000002">
    <property type="protein sequence ID" value="GAA0216564.1"/>
    <property type="molecule type" value="Genomic_DNA"/>
</dbReference>
<dbReference type="SMART" id="SM00563">
    <property type="entry name" value="PlsC"/>
    <property type="match status" value="1"/>
</dbReference>
<dbReference type="Pfam" id="PF01553">
    <property type="entry name" value="Acyltransferase"/>
    <property type="match status" value="1"/>
</dbReference>
<dbReference type="RefSeq" id="WP_286303648.1">
    <property type="nucleotide sequence ID" value="NZ_AP027741.1"/>
</dbReference>
<keyword evidence="4" id="KW-0472">Membrane</keyword>
<gene>
    <name evidence="6" type="ORF">GCM10008964_05180</name>
</gene>
<reference evidence="7" key="1">
    <citation type="journal article" date="2019" name="Int. J. Syst. Evol. Microbiol.">
        <title>The Global Catalogue of Microorganisms (GCM) 10K type strain sequencing project: providing services to taxonomists for standard genome sequencing and annotation.</title>
        <authorList>
            <consortium name="The Broad Institute Genomics Platform"/>
            <consortium name="The Broad Institute Genome Sequencing Center for Infectious Disease"/>
            <person name="Wu L."/>
            <person name="Ma J."/>
        </authorList>
    </citation>
    <scope>NUCLEOTIDE SEQUENCE [LARGE SCALE GENOMIC DNA]</scope>
    <source>
        <strain evidence="7">JCM 6886</strain>
    </source>
</reference>
<evidence type="ECO:0000256" key="4">
    <source>
        <dbReference type="SAM" id="Phobius"/>
    </source>
</evidence>